<evidence type="ECO:0000313" key="3">
    <source>
        <dbReference type="Proteomes" id="UP000663880"/>
    </source>
</evidence>
<gene>
    <name evidence="2" type="ORF">PMACD_LOCUS3087</name>
</gene>
<dbReference type="Proteomes" id="UP000663880">
    <property type="component" value="Unassembled WGS sequence"/>
</dbReference>
<name>A0A821NYT3_9NEOP</name>
<keyword evidence="3" id="KW-1185">Reference proteome</keyword>
<proteinExistence type="predicted"/>
<organism evidence="2 3">
    <name type="scientific">Pieris macdunnoughi</name>
    <dbReference type="NCBI Taxonomy" id="345717"/>
    <lineage>
        <taxon>Eukaryota</taxon>
        <taxon>Metazoa</taxon>
        <taxon>Ecdysozoa</taxon>
        <taxon>Arthropoda</taxon>
        <taxon>Hexapoda</taxon>
        <taxon>Insecta</taxon>
        <taxon>Pterygota</taxon>
        <taxon>Neoptera</taxon>
        <taxon>Endopterygota</taxon>
        <taxon>Lepidoptera</taxon>
        <taxon>Glossata</taxon>
        <taxon>Ditrysia</taxon>
        <taxon>Papilionoidea</taxon>
        <taxon>Pieridae</taxon>
        <taxon>Pierinae</taxon>
        <taxon>Pieris</taxon>
    </lineage>
</organism>
<sequence length="120" mass="14047">MGETWLYYNDPNTKKPYAHTLEESSPTSKKFKSHGIQTHELRIILQSVPHDKCGRRCGGNQNLYGKLKDQADRKDKDRIIRESSCPALDAIQWNEMVLEISRPEEESSWRKYTTTQQLHK</sequence>
<evidence type="ECO:0000313" key="2">
    <source>
        <dbReference type="EMBL" id="CAF4794748.1"/>
    </source>
</evidence>
<comment type="caution">
    <text evidence="2">The sequence shown here is derived from an EMBL/GenBank/DDBJ whole genome shotgun (WGS) entry which is preliminary data.</text>
</comment>
<dbReference type="AlphaFoldDB" id="A0A821NYT3"/>
<dbReference type="EMBL" id="CAJOBZ010000005">
    <property type="protein sequence ID" value="CAF4794748.1"/>
    <property type="molecule type" value="Genomic_DNA"/>
</dbReference>
<feature type="region of interest" description="Disordered" evidence="1">
    <location>
        <begin position="9"/>
        <end position="31"/>
    </location>
</feature>
<evidence type="ECO:0000256" key="1">
    <source>
        <dbReference type="SAM" id="MobiDB-lite"/>
    </source>
</evidence>
<accession>A0A821NYT3</accession>
<protein>
    <submittedName>
        <fullName evidence="2">Uncharacterized protein</fullName>
    </submittedName>
</protein>
<reference evidence="2" key="1">
    <citation type="submission" date="2021-02" db="EMBL/GenBank/DDBJ databases">
        <authorList>
            <person name="Steward A R."/>
        </authorList>
    </citation>
    <scope>NUCLEOTIDE SEQUENCE</scope>
</reference>